<keyword evidence="1" id="KW-1133">Transmembrane helix</keyword>
<evidence type="ECO:0000313" key="3">
    <source>
        <dbReference type="Proteomes" id="UP000238312"/>
    </source>
</evidence>
<reference evidence="2 3" key="1">
    <citation type="submission" date="2018-03" db="EMBL/GenBank/DDBJ databases">
        <title>Genomic Encyclopedia of Type Strains, Phase III (KMG-III): the genomes of soil and plant-associated and newly described type strains.</title>
        <authorList>
            <person name="Whitman W."/>
        </authorList>
    </citation>
    <scope>NUCLEOTIDE SEQUENCE [LARGE SCALE GENOMIC DNA]</scope>
    <source>
        <strain evidence="2 3">CGMCC 4.7104</strain>
    </source>
</reference>
<gene>
    <name evidence="2" type="ORF">B0I32_12518</name>
</gene>
<dbReference type="AlphaFoldDB" id="A0A2T0ME39"/>
<comment type="caution">
    <text evidence="2">The sequence shown here is derived from an EMBL/GenBank/DDBJ whole genome shotgun (WGS) entry which is preliminary data.</text>
</comment>
<sequence length="323" mass="34998">MVTAVLTASAGVALVAAVWLSVMLTVFTPRGKPTRLVRGTLRGVASPLLAISGRLPPAAREPLLDLCGPLAVFAVAAIWLGVSHAGFALMAGTPLREAEWSSRLLLLAAITAYLVRFMHAYGRRERLVARLGGSVCNPRDADNLLAVYLRTGSRDHLDSLFAEWTGWMTEVESSHRAHPALTFRRPAGDLDWLKAAVIVLDVAALTEAIAPNWAPAHTRALLATGTRCVRRLADGLCIRLPPIVVSLQGREERNFSDTLRVAMEAGLPDERDPQEAWTVFQGLRTAYAPHAYAIETRLRYDRLDEPDDVGEVGDVDEVGEAGG</sequence>
<keyword evidence="3" id="KW-1185">Reference proteome</keyword>
<dbReference type="EMBL" id="PVNG01000025">
    <property type="protein sequence ID" value="PRX55798.1"/>
    <property type="molecule type" value="Genomic_DNA"/>
</dbReference>
<dbReference type="Proteomes" id="UP000238312">
    <property type="component" value="Unassembled WGS sequence"/>
</dbReference>
<accession>A0A2T0ME39</accession>
<feature type="transmembrane region" description="Helical" evidence="1">
    <location>
        <begin position="102"/>
        <end position="121"/>
    </location>
</feature>
<proteinExistence type="predicted"/>
<keyword evidence="1" id="KW-0472">Membrane</keyword>
<organism evidence="2 3">
    <name type="scientific">Nonomuraea fuscirosea</name>
    <dbReference type="NCBI Taxonomy" id="1291556"/>
    <lineage>
        <taxon>Bacteria</taxon>
        <taxon>Bacillati</taxon>
        <taxon>Actinomycetota</taxon>
        <taxon>Actinomycetes</taxon>
        <taxon>Streptosporangiales</taxon>
        <taxon>Streptosporangiaceae</taxon>
        <taxon>Nonomuraea</taxon>
    </lineage>
</organism>
<protein>
    <submittedName>
        <fullName evidence="2">Uncharacterized protein</fullName>
    </submittedName>
</protein>
<evidence type="ECO:0000313" key="2">
    <source>
        <dbReference type="EMBL" id="PRX55798.1"/>
    </source>
</evidence>
<keyword evidence="1" id="KW-0812">Transmembrane</keyword>
<feature type="transmembrane region" description="Helical" evidence="1">
    <location>
        <begin position="6"/>
        <end position="28"/>
    </location>
</feature>
<feature type="transmembrane region" description="Helical" evidence="1">
    <location>
        <begin position="63"/>
        <end position="82"/>
    </location>
</feature>
<evidence type="ECO:0000256" key="1">
    <source>
        <dbReference type="SAM" id="Phobius"/>
    </source>
</evidence>
<name>A0A2T0ME39_9ACTN</name>